<accession>A0ABV8SHJ8</accession>
<dbReference type="RefSeq" id="WP_378127698.1">
    <property type="nucleotide sequence ID" value="NZ_JBHSED010000062.1"/>
</dbReference>
<evidence type="ECO:0000259" key="1">
    <source>
        <dbReference type="PROSITE" id="PS50075"/>
    </source>
</evidence>
<feature type="domain" description="Carrier" evidence="1">
    <location>
        <begin position="1"/>
        <end position="49"/>
    </location>
</feature>
<dbReference type="SUPFAM" id="SSF47336">
    <property type="entry name" value="ACP-like"/>
    <property type="match status" value="1"/>
</dbReference>
<name>A0ABV8SHJ8_9BACL</name>
<gene>
    <name evidence="2" type="ORF">ACFO1S_23815</name>
</gene>
<evidence type="ECO:0000313" key="3">
    <source>
        <dbReference type="Proteomes" id="UP001595755"/>
    </source>
</evidence>
<reference evidence="3" key="1">
    <citation type="journal article" date="2019" name="Int. J. Syst. Evol. Microbiol.">
        <title>The Global Catalogue of Microorganisms (GCM) 10K type strain sequencing project: providing services to taxonomists for standard genome sequencing and annotation.</title>
        <authorList>
            <consortium name="The Broad Institute Genomics Platform"/>
            <consortium name="The Broad Institute Genome Sequencing Center for Infectious Disease"/>
            <person name="Wu L."/>
            <person name="Ma J."/>
        </authorList>
    </citation>
    <scope>NUCLEOTIDE SEQUENCE [LARGE SCALE GENOMIC DNA]</scope>
    <source>
        <strain evidence="3">CGMCC 4.1641</strain>
    </source>
</reference>
<comment type="caution">
    <text evidence="2">The sequence shown here is derived from an EMBL/GenBank/DDBJ whole genome shotgun (WGS) entry which is preliminary data.</text>
</comment>
<keyword evidence="3" id="KW-1185">Reference proteome</keyword>
<dbReference type="Proteomes" id="UP001595755">
    <property type="component" value="Unassembled WGS sequence"/>
</dbReference>
<evidence type="ECO:0000313" key="2">
    <source>
        <dbReference type="EMBL" id="MFC4306452.1"/>
    </source>
</evidence>
<dbReference type="Pfam" id="PF00550">
    <property type="entry name" value="PP-binding"/>
    <property type="match status" value="1"/>
</dbReference>
<protein>
    <submittedName>
        <fullName evidence="2">Acyl carrier protein</fullName>
    </submittedName>
</protein>
<dbReference type="Gene3D" id="1.10.1200.10">
    <property type="entry name" value="ACP-like"/>
    <property type="match status" value="1"/>
</dbReference>
<sequence>NFFELGGNSLLLLRMHRELEKQYPGALSVADLFAYPTVSKLAGRLDEAASAAVGVQVVPIRIPQQANSFDRRARQGDLLRLPLGNQTVQQLERIGELEGVDPELAAIGIWAVMLAQTFRQPRFDLLLCGLSDGSGIASIDLNAVKGYPELLRVLRETKRQSSPPYPVLLKPEGESAESGILPLYRGGYAAGAPADWLSASGLTAGLTGTGAETVLQAEYDAGKIGKEKVKELLQSFPLWCRRMAVEGQTKEQTAAGVQGRRELE</sequence>
<dbReference type="PROSITE" id="PS50075">
    <property type="entry name" value="CARRIER"/>
    <property type="match status" value="1"/>
</dbReference>
<dbReference type="InterPro" id="IPR009081">
    <property type="entry name" value="PP-bd_ACP"/>
</dbReference>
<dbReference type="InterPro" id="IPR036736">
    <property type="entry name" value="ACP-like_sf"/>
</dbReference>
<dbReference type="EMBL" id="JBHSED010000062">
    <property type="protein sequence ID" value="MFC4306452.1"/>
    <property type="molecule type" value="Genomic_DNA"/>
</dbReference>
<feature type="non-terminal residue" evidence="2">
    <location>
        <position position="1"/>
    </location>
</feature>
<organism evidence="2 3">
    <name type="scientific">Cohnella boryungensis</name>
    <dbReference type="NCBI Taxonomy" id="768479"/>
    <lineage>
        <taxon>Bacteria</taxon>
        <taxon>Bacillati</taxon>
        <taxon>Bacillota</taxon>
        <taxon>Bacilli</taxon>
        <taxon>Bacillales</taxon>
        <taxon>Paenibacillaceae</taxon>
        <taxon>Cohnella</taxon>
    </lineage>
</organism>
<proteinExistence type="predicted"/>